<dbReference type="AlphaFoldDB" id="A0A381ZUB9"/>
<gene>
    <name evidence="1" type="ORF">METZ01_LOCUS145395</name>
</gene>
<organism evidence="1">
    <name type="scientific">marine metagenome</name>
    <dbReference type="NCBI Taxonomy" id="408172"/>
    <lineage>
        <taxon>unclassified sequences</taxon>
        <taxon>metagenomes</taxon>
        <taxon>ecological metagenomes</taxon>
    </lineage>
</organism>
<sequence length="90" mass="10641">MREKMSFEFRAGRKRVVKSVETVEEANKLMRRMIAIRNENSLWENIDVKTGHLRAVDELEKVMGAIFDVYETMSIYVNGKSVRRIWSRGF</sequence>
<name>A0A381ZUB9_9ZZZZ</name>
<dbReference type="EMBL" id="UINC01022594">
    <property type="protein sequence ID" value="SVA92541.1"/>
    <property type="molecule type" value="Genomic_DNA"/>
</dbReference>
<evidence type="ECO:0000313" key="1">
    <source>
        <dbReference type="EMBL" id="SVA92541.1"/>
    </source>
</evidence>
<reference evidence="1" key="1">
    <citation type="submission" date="2018-05" db="EMBL/GenBank/DDBJ databases">
        <authorList>
            <person name="Lanie J.A."/>
            <person name="Ng W.-L."/>
            <person name="Kazmierczak K.M."/>
            <person name="Andrzejewski T.M."/>
            <person name="Davidsen T.M."/>
            <person name="Wayne K.J."/>
            <person name="Tettelin H."/>
            <person name="Glass J.I."/>
            <person name="Rusch D."/>
            <person name="Podicherti R."/>
            <person name="Tsui H.-C.T."/>
            <person name="Winkler M.E."/>
        </authorList>
    </citation>
    <scope>NUCLEOTIDE SEQUENCE</scope>
</reference>
<accession>A0A381ZUB9</accession>
<proteinExistence type="predicted"/>
<protein>
    <submittedName>
        <fullName evidence="1">Uncharacterized protein</fullName>
    </submittedName>
</protein>